<keyword evidence="2" id="KW-1133">Transmembrane helix</keyword>
<evidence type="ECO:0000256" key="2">
    <source>
        <dbReference type="SAM" id="Phobius"/>
    </source>
</evidence>
<comment type="caution">
    <text evidence="3">The sequence shown here is derived from an EMBL/GenBank/DDBJ whole genome shotgun (WGS) entry which is preliminary data.</text>
</comment>
<dbReference type="EMBL" id="WNKX01000004">
    <property type="protein sequence ID" value="MTW10290.1"/>
    <property type="molecule type" value="Genomic_DNA"/>
</dbReference>
<accession>A0A6L6QDM1</accession>
<keyword evidence="4" id="KW-1185">Reference proteome</keyword>
<proteinExistence type="predicted"/>
<dbReference type="RefSeq" id="WP_155453245.1">
    <property type="nucleotide sequence ID" value="NZ_WNKX01000004.1"/>
</dbReference>
<feature type="transmembrane region" description="Helical" evidence="2">
    <location>
        <begin position="19"/>
        <end position="40"/>
    </location>
</feature>
<name>A0A6L6QDM1_9BURK</name>
<dbReference type="AlphaFoldDB" id="A0A6L6QDM1"/>
<organism evidence="3 4">
    <name type="scientific">Massilia eburnea</name>
    <dbReference type="NCBI Taxonomy" id="1776165"/>
    <lineage>
        <taxon>Bacteria</taxon>
        <taxon>Pseudomonadati</taxon>
        <taxon>Pseudomonadota</taxon>
        <taxon>Betaproteobacteria</taxon>
        <taxon>Burkholderiales</taxon>
        <taxon>Oxalobacteraceae</taxon>
        <taxon>Telluria group</taxon>
        <taxon>Massilia</taxon>
    </lineage>
</organism>
<evidence type="ECO:0000313" key="3">
    <source>
        <dbReference type="EMBL" id="MTW10290.1"/>
    </source>
</evidence>
<keyword evidence="2" id="KW-0472">Membrane</keyword>
<protein>
    <submittedName>
        <fullName evidence="3">Uncharacterized protein</fullName>
    </submittedName>
</protein>
<dbReference type="OrthoDB" id="8769915at2"/>
<dbReference type="Proteomes" id="UP000472320">
    <property type="component" value="Unassembled WGS sequence"/>
</dbReference>
<evidence type="ECO:0000256" key="1">
    <source>
        <dbReference type="SAM" id="MobiDB-lite"/>
    </source>
</evidence>
<sequence length="321" mass="36152">MEDVTTTGQAKPSRKWVRIAIYIFAAVGLLFSALIAVMAFRHQPESPHTIDANDAISELMTRNYGKYSESQRGWLYVDEENHATYLVTVIQQKKVDGKEGDELYLVASGRTIESRDGQDSFYGVFQLRYSGGQLYEYSDVRRSSGTDPVTPERVHFEALSGDVWGWVVKVSDNATGDGEESINTRNVVLAPHNEQIAVLGEFNAAFQVLGAGGCEETEHRYAEWKQAMNDKKSLKKEEGTAGEATAEVEDDGEDFEPPRCTRLQWTYRTDPVADATFTPLYITRKPGMQEGVQREAKTWKVMFDPKSYTYLLPDELKNQGM</sequence>
<reference evidence="3 4" key="1">
    <citation type="submission" date="2019-11" db="EMBL/GenBank/DDBJ databases">
        <title>Type strains purchased from KCTC, JCM and DSMZ.</title>
        <authorList>
            <person name="Lu H."/>
        </authorList>
    </citation>
    <scope>NUCLEOTIDE SEQUENCE [LARGE SCALE GENOMIC DNA]</scope>
    <source>
        <strain evidence="3 4">JCM 31587</strain>
    </source>
</reference>
<feature type="compositionally biased region" description="Acidic residues" evidence="1">
    <location>
        <begin position="246"/>
        <end position="255"/>
    </location>
</feature>
<evidence type="ECO:0000313" key="4">
    <source>
        <dbReference type="Proteomes" id="UP000472320"/>
    </source>
</evidence>
<gene>
    <name evidence="3" type="ORF">GM658_06700</name>
</gene>
<feature type="region of interest" description="Disordered" evidence="1">
    <location>
        <begin position="231"/>
        <end position="257"/>
    </location>
</feature>
<keyword evidence="2" id="KW-0812">Transmembrane</keyword>